<sequence>MRARSWLYGTGCLRSFIADYGVPLMVVVWTSLSFCVLSKVPSGVPRRLCIQLLWDSKSLYHWTDMGKVPPVYILAAFIPAVMIAGLYFFDHSVASTNKESETFYNRFS</sequence>
<dbReference type="PANTHER" id="PTHR11453">
    <property type="entry name" value="ANION EXCHANGE PROTEIN"/>
    <property type="match status" value="1"/>
</dbReference>
<dbReference type="GO" id="GO:0005452">
    <property type="term" value="F:solute:inorganic anion antiporter activity"/>
    <property type="evidence" value="ECO:0007669"/>
    <property type="project" value="InterPro"/>
</dbReference>
<keyword evidence="3" id="KW-1185">Reference proteome</keyword>
<keyword evidence="1" id="KW-0812">Transmembrane</keyword>
<organism evidence="2 3">
    <name type="scientific">Lactuca virosa</name>
    <dbReference type="NCBI Taxonomy" id="75947"/>
    <lineage>
        <taxon>Eukaryota</taxon>
        <taxon>Viridiplantae</taxon>
        <taxon>Streptophyta</taxon>
        <taxon>Embryophyta</taxon>
        <taxon>Tracheophyta</taxon>
        <taxon>Spermatophyta</taxon>
        <taxon>Magnoliopsida</taxon>
        <taxon>eudicotyledons</taxon>
        <taxon>Gunneridae</taxon>
        <taxon>Pentapetalae</taxon>
        <taxon>asterids</taxon>
        <taxon>campanulids</taxon>
        <taxon>Asterales</taxon>
        <taxon>Asteraceae</taxon>
        <taxon>Cichorioideae</taxon>
        <taxon>Cichorieae</taxon>
        <taxon>Lactucinae</taxon>
        <taxon>Lactuca</taxon>
    </lineage>
</organism>
<dbReference type="AlphaFoldDB" id="A0AAU9N3W3"/>
<dbReference type="PANTHER" id="PTHR11453:SF40">
    <property type="entry name" value="BORON TRANSPORTER 4-RELATED"/>
    <property type="match status" value="1"/>
</dbReference>
<dbReference type="Proteomes" id="UP001157418">
    <property type="component" value="Unassembled WGS sequence"/>
</dbReference>
<proteinExistence type="predicted"/>
<evidence type="ECO:0008006" key="4">
    <source>
        <dbReference type="Google" id="ProtNLM"/>
    </source>
</evidence>
<evidence type="ECO:0000313" key="3">
    <source>
        <dbReference type="Proteomes" id="UP001157418"/>
    </source>
</evidence>
<feature type="transmembrane region" description="Helical" evidence="1">
    <location>
        <begin position="71"/>
        <end position="89"/>
    </location>
</feature>
<name>A0AAU9N3W3_9ASTR</name>
<protein>
    <recommendedName>
        <fullName evidence="4">Bicarbonate transporter-like transmembrane domain-containing protein</fullName>
    </recommendedName>
</protein>
<dbReference type="GO" id="GO:0006820">
    <property type="term" value="P:monoatomic anion transport"/>
    <property type="evidence" value="ECO:0007669"/>
    <property type="project" value="InterPro"/>
</dbReference>
<dbReference type="EMBL" id="CAKMRJ010003334">
    <property type="protein sequence ID" value="CAH1433265.1"/>
    <property type="molecule type" value="Genomic_DNA"/>
</dbReference>
<keyword evidence="1" id="KW-0472">Membrane</keyword>
<reference evidence="2 3" key="1">
    <citation type="submission" date="2022-01" db="EMBL/GenBank/DDBJ databases">
        <authorList>
            <person name="Xiong W."/>
            <person name="Schranz E."/>
        </authorList>
    </citation>
    <scope>NUCLEOTIDE SEQUENCE [LARGE SCALE GENOMIC DNA]</scope>
</reference>
<feature type="transmembrane region" description="Helical" evidence="1">
    <location>
        <begin position="20"/>
        <end position="37"/>
    </location>
</feature>
<dbReference type="InterPro" id="IPR003020">
    <property type="entry name" value="HCO3_transpt_euk"/>
</dbReference>
<evidence type="ECO:0000256" key="1">
    <source>
        <dbReference type="SAM" id="Phobius"/>
    </source>
</evidence>
<comment type="caution">
    <text evidence="2">The sequence shown here is derived from an EMBL/GenBank/DDBJ whole genome shotgun (WGS) entry which is preliminary data.</text>
</comment>
<dbReference type="GO" id="GO:0005886">
    <property type="term" value="C:plasma membrane"/>
    <property type="evidence" value="ECO:0007669"/>
    <property type="project" value="TreeGrafter"/>
</dbReference>
<dbReference type="GO" id="GO:0050801">
    <property type="term" value="P:monoatomic ion homeostasis"/>
    <property type="evidence" value="ECO:0007669"/>
    <property type="project" value="TreeGrafter"/>
</dbReference>
<evidence type="ECO:0000313" key="2">
    <source>
        <dbReference type="EMBL" id="CAH1433265.1"/>
    </source>
</evidence>
<keyword evidence="1" id="KW-1133">Transmembrane helix</keyword>
<accession>A0AAU9N3W3</accession>
<gene>
    <name evidence="2" type="ORF">LVIROSA_LOCUS19862</name>
</gene>